<accession>A0A6N8SMC9</accession>
<name>A0A6N8SMC9_9HYPH</name>
<dbReference type="InterPro" id="IPR013024">
    <property type="entry name" value="GGCT-like"/>
</dbReference>
<protein>
    <submittedName>
        <fullName evidence="2">Gamma-glutamylcyclotransferase</fullName>
    </submittedName>
</protein>
<reference evidence="2 3" key="1">
    <citation type="submission" date="2019-12" db="EMBL/GenBank/DDBJ databases">
        <title>Shinella kummerowiae sp. nov., a symbiotic bacterium isolated from root nodules of the herbal legume Kummerowia stipulacea.</title>
        <authorList>
            <person name="Gao J."/>
        </authorList>
    </citation>
    <scope>NUCLEOTIDE SEQUENCE [LARGE SCALE GENOMIC DNA]</scope>
    <source>
        <strain evidence="2 3">CCBAU 25048</strain>
    </source>
</reference>
<evidence type="ECO:0000313" key="3">
    <source>
        <dbReference type="Proteomes" id="UP000435802"/>
    </source>
</evidence>
<dbReference type="GO" id="GO:0016740">
    <property type="term" value="F:transferase activity"/>
    <property type="evidence" value="ECO:0007669"/>
    <property type="project" value="UniProtKB-KW"/>
</dbReference>
<dbReference type="Pfam" id="PF06094">
    <property type="entry name" value="GGACT"/>
    <property type="match status" value="1"/>
</dbReference>
<feature type="domain" description="Gamma-glutamylcyclotransferase AIG2-like" evidence="1">
    <location>
        <begin position="8"/>
        <end position="113"/>
    </location>
</feature>
<keyword evidence="2" id="KW-0808">Transferase</keyword>
<dbReference type="OrthoDB" id="9798388at2"/>
<evidence type="ECO:0000313" key="2">
    <source>
        <dbReference type="EMBL" id="MXN48010.1"/>
    </source>
</evidence>
<dbReference type="SUPFAM" id="SSF110857">
    <property type="entry name" value="Gamma-glutamyl cyclotransferase-like"/>
    <property type="match status" value="1"/>
</dbReference>
<dbReference type="RefSeq" id="WP_160861513.1">
    <property type="nucleotide sequence ID" value="NZ_WUMK01000009.1"/>
</dbReference>
<dbReference type="Gene3D" id="3.10.490.10">
    <property type="entry name" value="Gamma-glutamyl cyclotransferase-like"/>
    <property type="match status" value="1"/>
</dbReference>
<dbReference type="InterPro" id="IPR009288">
    <property type="entry name" value="AIG2-like_dom"/>
</dbReference>
<dbReference type="CDD" id="cd06661">
    <property type="entry name" value="GGCT_like"/>
    <property type="match status" value="1"/>
</dbReference>
<evidence type="ECO:0000259" key="1">
    <source>
        <dbReference type="Pfam" id="PF06094"/>
    </source>
</evidence>
<dbReference type="EMBL" id="WUMK01000009">
    <property type="protein sequence ID" value="MXN48010.1"/>
    <property type="molecule type" value="Genomic_DNA"/>
</dbReference>
<dbReference type="Proteomes" id="UP000435802">
    <property type="component" value="Unassembled WGS sequence"/>
</dbReference>
<proteinExistence type="predicted"/>
<sequence>METADINLFSYGTLQQKDVQLSSFGRLLEGQEDAMVGFRTEQVEITDPAVLAKSGKRFHPIVMPSQNPADSVAGMVFRITARELAAADAYEVSDYTRIETRLASGLVAWVYVKA</sequence>
<comment type="caution">
    <text evidence="2">The sequence shown here is derived from an EMBL/GenBank/DDBJ whole genome shotgun (WGS) entry which is preliminary data.</text>
</comment>
<gene>
    <name evidence="2" type="ORF">GR138_22640</name>
</gene>
<organism evidence="2 3">
    <name type="scientific">Shinella kummerowiae</name>
    <dbReference type="NCBI Taxonomy" id="417745"/>
    <lineage>
        <taxon>Bacteria</taxon>
        <taxon>Pseudomonadati</taxon>
        <taxon>Pseudomonadota</taxon>
        <taxon>Alphaproteobacteria</taxon>
        <taxon>Hyphomicrobiales</taxon>
        <taxon>Rhizobiaceae</taxon>
        <taxon>Shinella</taxon>
    </lineage>
</organism>
<dbReference type="AlphaFoldDB" id="A0A6N8SMC9"/>
<keyword evidence="3" id="KW-1185">Reference proteome</keyword>
<dbReference type="InterPro" id="IPR036568">
    <property type="entry name" value="GGCT-like_sf"/>
</dbReference>